<dbReference type="InParanoid" id="A0A078AQ79"/>
<sequence>MKVFPWDAAKQVYECSINFKLEILKKKLGIDYCGNDSYQKIINWFKQIKEDQEKKKIEFQRNMDDIIPRVADISIKQEFIASQFKSSLISQAQTSKKRNQKERHQFHDDQQELKMYANEFQNYDNIQANKRRKLNNQGEFILQQTSPSFQQLAQTIHQDSIQHFTNSSKYQQPILYHEQAQNFELFSKSFKQSQNQDIFLQDQKTIIKEQIKSPLPRGILGNFSLLLSLGNQTQLNKMNNVDKNAEIHSHQLQQIPSKKGGQSKRRRNSKMQDGLQTPRTGLKASSSQTKSQARTMNKQVLKQVNRNHYQDQFDVPNELSPKAAIRNQLMSRVDEVDEEYILKFEMEQLKQSIRDTIGKQGKVQEQRQRKILAEYLEITDTRYSMCGDTENYKQKDKGIRRGGDRQYFVEYQVWSIPGIQSKRIPAWASNENGLAEVNSYYRQMVKSKQMKDLKKISDKEIDKFVEKLKSQYL</sequence>
<dbReference type="Proteomes" id="UP000039865">
    <property type="component" value="Unassembled WGS sequence"/>
</dbReference>
<dbReference type="AlphaFoldDB" id="A0A078AQ79"/>
<evidence type="ECO:0000313" key="3">
    <source>
        <dbReference type="Proteomes" id="UP000039865"/>
    </source>
</evidence>
<dbReference type="EMBL" id="CCKQ01012917">
    <property type="protein sequence ID" value="CDW84550.1"/>
    <property type="molecule type" value="Genomic_DNA"/>
</dbReference>
<gene>
    <name evidence="2" type="primary">Contig3764.g4022</name>
    <name evidence="2" type="ORF">STYLEM_13614</name>
</gene>
<protein>
    <submittedName>
        <fullName evidence="2">Uncharacterized protein</fullName>
    </submittedName>
</protein>
<proteinExistence type="predicted"/>
<reference evidence="2 3" key="1">
    <citation type="submission" date="2014-06" db="EMBL/GenBank/DDBJ databases">
        <authorList>
            <person name="Swart Estienne"/>
        </authorList>
    </citation>
    <scope>NUCLEOTIDE SEQUENCE [LARGE SCALE GENOMIC DNA]</scope>
    <source>
        <strain evidence="2 3">130c</strain>
    </source>
</reference>
<evidence type="ECO:0000313" key="2">
    <source>
        <dbReference type="EMBL" id="CDW84550.1"/>
    </source>
</evidence>
<name>A0A078AQ79_STYLE</name>
<feature type="region of interest" description="Disordered" evidence="1">
    <location>
        <begin position="249"/>
        <end position="295"/>
    </location>
</feature>
<feature type="compositionally biased region" description="Polar residues" evidence="1">
    <location>
        <begin position="274"/>
        <end position="295"/>
    </location>
</feature>
<accession>A0A078AQ79</accession>
<keyword evidence="3" id="KW-1185">Reference proteome</keyword>
<evidence type="ECO:0000256" key="1">
    <source>
        <dbReference type="SAM" id="MobiDB-lite"/>
    </source>
</evidence>
<organism evidence="2 3">
    <name type="scientific">Stylonychia lemnae</name>
    <name type="common">Ciliate</name>
    <dbReference type="NCBI Taxonomy" id="5949"/>
    <lineage>
        <taxon>Eukaryota</taxon>
        <taxon>Sar</taxon>
        <taxon>Alveolata</taxon>
        <taxon>Ciliophora</taxon>
        <taxon>Intramacronucleata</taxon>
        <taxon>Spirotrichea</taxon>
        <taxon>Stichotrichia</taxon>
        <taxon>Sporadotrichida</taxon>
        <taxon>Oxytrichidae</taxon>
        <taxon>Stylonychinae</taxon>
        <taxon>Stylonychia</taxon>
    </lineage>
</organism>